<gene>
    <name evidence="2" type="ORF">Pme01_10360</name>
</gene>
<keyword evidence="1" id="KW-0732">Signal</keyword>
<sequence length="52" mass="5553">MAKKAVTWAAIAFLVFFVAFHPDAAAHATRNLGGLIINIGKGFGDFFTRVAT</sequence>
<dbReference type="AlphaFoldDB" id="A0A8J3WZN3"/>
<evidence type="ECO:0000313" key="3">
    <source>
        <dbReference type="Proteomes" id="UP000599074"/>
    </source>
</evidence>
<organism evidence="2 3">
    <name type="scientific">Planosporangium mesophilum</name>
    <dbReference type="NCBI Taxonomy" id="689768"/>
    <lineage>
        <taxon>Bacteria</taxon>
        <taxon>Bacillati</taxon>
        <taxon>Actinomycetota</taxon>
        <taxon>Actinomycetes</taxon>
        <taxon>Micromonosporales</taxon>
        <taxon>Micromonosporaceae</taxon>
        <taxon>Planosporangium</taxon>
    </lineage>
</organism>
<feature type="signal peptide" evidence="1">
    <location>
        <begin position="1"/>
        <end position="24"/>
    </location>
</feature>
<reference evidence="2" key="1">
    <citation type="submission" date="2021-01" db="EMBL/GenBank/DDBJ databases">
        <title>Whole genome shotgun sequence of Planosporangium mesophilum NBRC 109066.</title>
        <authorList>
            <person name="Komaki H."/>
            <person name="Tamura T."/>
        </authorList>
    </citation>
    <scope>NUCLEOTIDE SEQUENCE</scope>
    <source>
        <strain evidence="2">NBRC 109066</strain>
    </source>
</reference>
<name>A0A8J3WZN3_9ACTN</name>
<proteinExistence type="predicted"/>
<accession>A0A8J3WZN3</accession>
<dbReference type="RefSeq" id="WP_168117115.1">
    <property type="nucleotide sequence ID" value="NZ_BOON01000007.1"/>
</dbReference>
<feature type="chain" id="PRO_5038963351" evidence="1">
    <location>
        <begin position="25"/>
        <end position="52"/>
    </location>
</feature>
<protein>
    <submittedName>
        <fullName evidence="2">Uncharacterized protein</fullName>
    </submittedName>
</protein>
<dbReference type="Proteomes" id="UP000599074">
    <property type="component" value="Unassembled WGS sequence"/>
</dbReference>
<comment type="caution">
    <text evidence="2">The sequence shown here is derived from an EMBL/GenBank/DDBJ whole genome shotgun (WGS) entry which is preliminary data.</text>
</comment>
<evidence type="ECO:0000313" key="2">
    <source>
        <dbReference type="EMBL" id="GII21439.1"/>
    </source>
</evidence>
<evidence type="ECO:0000256" key="1">
    <source>
        <dbReference type="SAM" id="SignalP"/>
    </source>
</evidence>
<keyword evidence="3" id="KW-1185">Reference proteome</keyword>
<dbReference type="EMBL" id="BOON01000007">
    <property type="protein sequence ID" value="GII21439.1"/>
    <property type="molecule type" value="Genomic_DNA"/>
</dbReference>